<dbReference type="Proteomes" id="UP000184148">
    <property type="component" value="Unassembled WGS sequence"/>
</dbReference>
<protein>
    <submittedName>
        <fullName evidence="1">Uncharacterized protein</fullName>
    </submittedName>
</protein>
<organism evidence="1 2">
    <name type="scientific">Desulforamulus putei DSM 12395</name>
    <dbReference type="NCBI Taxonomy" id="1121429"/>
    <lineage>
        <taxon>Bacteria</taxon>
        <taxon>Bacillati</taxon>
        <taxon>Bacillota</taxon>
        <taxon>Clostridia</taxon>
        <taxon>Eubacteriales</taxon>
        <taxon>Peptococcaceae</taxon>
        <taxon>Desulforamulus</taxon>
    </lineage>
</organism>
<evidence type="ECO:0000313" key="1">
    <source>
        <dbReference type="EMBL" id="SHE29023.1"/>
    </source>
</evidence>
<proteinExistence type="predicted"/>
<evidence type="ECO:0000313" key="2">
    <source>
        <dbReference type="Proteomes" id="UP000184148"/>
    </source>
</evidence>
<dbReference type="RefSeq" id="WP_073233866.1">
    <property type="nucleotide sequence ID" value="NZ_FQUY01000001.1"/>
</dbReference>
<gene>
    <name evidence="1" type="ORF">SAMN02745133_00034</name>
</gene>
<accession>A0A1M4S9X2</accession>
<dbReference type="STRING" id="1121429.SAMN02745133_00034"/>
<dbReference type="AlphaFoldDB" id="A0A1M4S9X2"/>
<reference evidence="2" key="1">
    <citation type="submission" date="2016-11" db="EMBL/GenBank/DDBJ databases">
        <authorList>
            <person name="Varghese N."/>
            <person name="Submissions S."/>
        </authorList>
    </citation>
    <scope>NUCLEOTIDE SEQUENCE [LARGE SCALE GENOMIC DNA]</scope>
    <source>
        <strain evidence="2">DSM 12395</strain>
    </source>
</reference>
<dbReference type="EMBL" id="FQUY01000001">
    <property type="protein sequence ID" value="SHE29023.1"/>
    <property type="molecule type" value="Genomic_DNA"/>
</dbReference>
<dbReference type="OrthoDB" id="9767746at2"/>
<name>A0A1M4S9X2_9FIRM</name>
<keyword evidence="2" id="KW-1185">Reference proteome</keyword>
<sequence length="463" mass="51973">MFFRKITTKKNGKEYVYVKLIENYRQDGKVKQRVIANFGSVENLSAERINYLIASLRKLHNEIETQAKDPGTSVNVTSQANEIRRYLNNSPLKRAMVQLFGEQAYGVAEALTIKSLTAGEINKPVQEVCKNMGLIEATSLQFYNVMKVLGQDKAKDILLESRLPAAGGNDNIHKVGIIHIFKSIFEGNSFDVDMTGNIFMPQSYRKEIFLLVACDCQGVPVDFEYAEESRDVPGQLNVLVKRLKNQLSEIMIVLDEENLLNNTVLPVAKPVPVVPGEILASLKEGSVLKDNNLFFQVVRYSQLSEGKIKEIKAKLARVSAGLETIKADVLLGKLTKESNVRKKADSVIKSNQCEGLVTYSFNESDQSFSYSINEENLNQKKQAKFVTTWVISDAGVAELQFDNGLHVNTDRFRLITDQLNIPPINLYVDYHYSPEIISGHIQLEILKTQILNAMNTPYQGGEI</sequence>